<keyword evidence="7 8" id="KW-0456">Lyase</keyword>
<dbReference type="Gene3D" id="3.20.20.70">
    <property type="entry name" value="Aldolase class I"/>
    <property type="match status" value="1"/>
</dbReference>
<comment type="cofactor">
    <cofactor evidence="8">
        <name>Mg(2+)</name>
        <dbReference type="ChEBI" id="CHEBI:18420"/>
    </cofactor>
</comment>
<feature type="binding site" evidence="8">
    <location>
        <position position="40"/>
    </location>
    <ligand>
        <name>[4Fe-4S] cluster</name>
        <dbReference type="ChEBI" id="CHEBI:49883"/>
        <note>4Fe-4S-S-AdoMet</note>
    </ligand>
</feature>
<dbReference type="InterPro" id="IPR007197">
    <property type="entry name" value="rSAM"/>
</dbReference>
<evidence type="ECO:0000256" key="1">
    <source>
        <dbReference type="ARBA" id="ARBA00022485"/>
    </source>
</evidence>
<evidence type="ECO:0000256" key="6">
    <source>
        <dbReference type="ARBA" id="ARBA00023014"/>
    </source>
</evidence>
<feature type="binding site" evidence="8">
    <location>
        <position position="72"/>
    </location>
    <ligand>
        <name>substrate</name>
    </ligand>
</feature>
<feature type="binding site" evidence="8">
    <location>
        <position position="37"/>
    </location>
    <ligand>
        <name>[4Fe-4S] cluster</name>
        <dbReference type="ChEBI" id="CHEBI:49883"/>
        <note>4Fe-4S-S-AdoMet</note>
    </ligand>
</feature>
<keyword evidence="1 8" id="KW-0004">4Fe-4S</keyword>
<evidence type="ECO:0000256" key="2">
    <source>
        <dbReference type="ARBA" id="ARBA00022691"/>
    </source>
</evidence>
<feature type="binding site" evidence="8">
    <location>
        <position position="29"/>
    </location>
    <ligand>
        <name>substrate</name>
    </ligand>
</feature>
<dbReference type="GO" id="GO:0051539">
    <property type="term" value="F:4 iron, 4 sulfur cluster binding"/>
    <property type="evidence" value="ECO:0007669"/>
    <property type="project" value="UniProtKB-UniRule"/>
</dbReference>
<dbReference type="GO" id="GO:0000287">
    <property type="term" value="F:magnesium ion binding"/>
    <property type="evidence" value="ECO:0007669"/>
    <property type="project" value="UniProtKB-UniRule"/>
</dbReference>
<dbReference type="SFLD" id="SFLDS00029">
    <property type="entry name" value="Radical_SAM"/>
    <property type="match status" value="1"/>
</dbReference>
<dbReference type="EMBL" id="FNSC01000001">
    <property type="protein sequence ID" value="SED92337.1"/>
    <property type="molecule type" value="Genomic_DNA"/>
</dbReference>
<evidence type="ECO:0000313" key="11">
    <source>
        <dbReference type="Proteomes" id="UP000242849"/>
    </source>
</evidence>
<keyword evidence="2 8" id="KW-0949">S-adenosyl-L-methionine</keyword>
<evidence type="ECO:0000256" key="7">
    <source>
        <dbReference type="ARBA" id="ARBA00023239"/>
    </source>
</evidence>
<keyword evidence="4 8" id="KW-0460">Magnesium</keyword>
<dbReference type="PROSITE" id="PS51918">
    <property type="entry name" value="RADICAL_SAM"/>
    <property type="match status" value="1"/>
</dbReference>
<accession>A0A1H5EME0</accession>
<evidence type="ECO:0000259" key="9">
    <source>
        <dbReference type="PROSITE" id="PS51918"/>
    </source>
</evidence>
<feature type="binding site" evidence="8">
    <location>
        <position position="42"/>
    </location>
    <ligand>
        <name>Mg(2+)</name>
        <dbReference type="ChEBI" id="CHEBI:18420"/>
    </ligand>
</feature>
<comment type="pathway">
    <text evidence="8">Purine metabolism; 7-cyano-7-deazaguanine biosynthesis.</text>
</comment>
<evidence type="ECO:0000313" key="10">
    <source>
        <dbReference type="EMBL" id="SED92337.1"/>
    </source>
</evidence>
<gene>
    <name evidence="8" type="primary">queE</name>
    <name evidence="10" type="ORF">SAMN05421553_3647</name>
</gene>
<keyword evidence="11" id="KW-1185">Reference proteome</keyword>
<dbReference type="GO" id="GO:1904047">
    <property type="term" value="F:S-adenosyl-L-methionine binding"/>
    <property type="evidence" value="ECO:0007669"/>
    <property type="project" value="UniProtKB-UniRule"/>
</dbReference>
<feature type="binding site" evidence="8">
    <location>
        <position position="74"/>
    </location>
    <ligand>
        <name>S-adenosyl-L-methionine</name>
        <dbReference type="ChEBI" id="CHEBI:59789"/>
    </ligand>
</feature>
<protein>
    <recommendedName>
        <fullName evidence="8">7-carboxy-7-deazaguanine synthase</fullName>
        <shortName evidence="8">CDG synthase</shortName>
        <ecNumber evidence="8">4.3.99.3</ecNumber>
    </recommendedName>
    <alternativeName>
        <fullName evidence="8">Queuosine biosynthesis protein QueE</fullName>
    </alternativeName>
</protein>
<dbReference type="InterPro" id="IPR013785">
    <property type="entry name" value="Aldolase_TIM"/>
</dbReference>
<dbReference type="InterPro" id="IPR024924">
    <property type="entry name" value="7-CO-7-deazaguanine_synth-like"/>
</dbReference>
<evidence type="ECO:0000256" key="3">
    <source>
        <dbReference type="ARBA" id="ARBA00022723"/>
    </source>
</evidence>
<organism evidence="10 11">
    <name type="scientific">Pseudomonas anguilliseptica</name>
    <dbReference type="NCBI Taxonomy" id="53406"/>
    <lineage>
        <taxon>Bacteria</taxon>
        <taxon>Pseudomonadati</taxon>
        <taxon>Pseudomonadota</taxon>
        <taxon>Gammaproteobacteria</taxon>
        <taxon>Pseudomonadales</taxon>
        <taxon>Pseudomonadaceae</taxon>
        <taxon>Pseudomonas</taxon>
    </lineage>
</organism>
<comment type="cofactor">
    <cofactor evidence="8">
        <name>[4Fe-4S] cluster</name>
        <dbReference type="ChEBI" id="CHEBI:49883"/>
    </cofactor>
    <text evidence="8">Binds 1 [4Fe-4S] cluster. The cluster is coordinated with 3 cysteines and an exchangeable S-adenosyl-L-methionine.</text>
</comment>
<dbReference type="InterPro" id="IPR027621">
    <property type="entry name" value="rSAM_QueE_gams"/>
</dbReference>
<dbReference type="PANTHER" id="PTHR42836:SF1">
    <property type="entry name" value="7-CARBOXY-7-DEAZAGUANINE SYNTHASE"/>
    <property type="match status" value="1"/>
</dbReference>
<feature type="binding site" evidence="8">
    <location>
        <position position="33"/>
    </location>
    <ligand>
        <name>[4Fe-4S] cluster</name>
        <dbReference type="ChEBI" id="CHEBI:49883"/>
        <note>4Fe-4S-S-AdoMet</note>
    </ligand>
</feature>
<comment type="subunit">
    <text evidence="8">Homodimer.</text>
</comment>
<dbReference type="NCBIfam" id="TIGR04349">
    <property type="entry name" value="rSAM_QueE_gams"/>
    <property type="match status" value="1"/>
</dbReference>
<comment type="catalytic activity">
    <reaction evidence="8">
        <text>6-carboxy-5,6,7,8-tetrahydropterin + H(+) = 7-carboxy-7-carbaguanine + NH4(+)</text>
        <dbReference type="Rhea" id="RHEA:27974"/>
        <dbReference type="ChEBI" id="CHEBI:15378"/>
        <dbReference type="ChEBI" id="CHEBI:28938"/>
        <dbReference type="ChEBI" id="CHEBI:61032"/>
        <dbReference type="ChEBI" id="CHEBI:61036"/>
        <dbReference type="EC" id="4.3.99.3"/>
    </reaction>
</comment>
<comment type="function">
    <text evidence="8">Catalyzes the complex heterocyclic radical-mediated conversion of 6-carboxy-5,6,7,8-tetrahydropterin (CPH4) to 7-carboxy-7-deazaguanine (CDG), a step common to the biosynthetic pathways of all 7-deazapurine-containing compounds.</text>
</comment>
<reference evidence="11" key="1">
    <citation type="submission" date="2016-10" db="EMBL/GenBank/DDBJ databases">
        <authorList>
            <person name="Varghese N."/>
            <person name="Submissions S."/>
        </authorList>
    </citation>
    <scope>NUCLEOTIDE SEQUENCE [LARGE SCALE GENOMIC DNA]</scope>
    <source>
        <strain evidence="11">DSM 12111</strain>
    </source>
</reference>
<dbReference type="Proteomes" id="UP000242849">
    <property type="component" value="Unassembled WGS sequence"/>
</dbReference>
<dbReference type="PIRSF" id="PIRSF000370">
    <property type="entry name" value="QueE"/>
    <property type="match status" value="1"/>
</dbReference>
<dbReference type="PANTHER" id="PTHR42836">
    <property type="entry name" value="7-CARBOXY-7-DEAZAGUANINE SYNTHASE"/>
    <property type="match status" value="1"/>
</dbReference>
<evidence type="ECO:0000256" key="4">
    <source>
        <dbReference type="ARBA" id="ARBA00022842"/>
    </source>
</evidence>
<evidence type="ECO:0000256" key="8">
    <source>
        <dbReference type="HAMAP-Rule" id="MF_00917"/>
    </source>
</evidence>
<keyword evidence="6 8" id="KW-0411">Iron-sulfur</keyword>
<feature type="binding site" evidence="8">
    <location>
        <begin position="14"/>
        <end position="16"/>
    </location>
    <ligand>
        <name>substrate</name>
    </ligand>
</feature>
<keyword evidence="8" id="KW-0671">Queuosine biosynthesis</keyword>
<comment type="cofactor">
    <cofactor evidence="8">
        <name>S-adenosyl-L-methionine</name>
        <dbReference type="ChEBI" id="CHEBI:59789"/>
    </cofactor>
    <text evidence="8">Binds 1 S-adenosyl-L-methionine per subunit.</text>
</comment>
<dbReference type="OrthoDB" id="9792276at2"/>
<keyword evidence="5 8" id="KW-0408">Iron</keyword>
<name>A0A1H5EME0_PSEAG</name>
<feature type="domain" description="Radical SAM core" evidence="9">
    <location>
        <begin position="20"/>
        <end position="211"/>
    </location>
</feature>
<feature type="binding site" evidence="8">
    <location>
        <begin position="39"/>
        <end position="41"/>
    </location>
    <ligand>
        <name>S-adenosyl-L-methionine</name>
        <dbReference type="ChEBI" id="CHEBI:59789"/>
    </ligand>
</feature>
<proteinExistence type="inferred from homology"/>
<keyword evidence="3 8" id="KW-0479">Metal-binding</keyword>
<dbReference type="SUPFAM" id="SSF102114">
    <property type="entry name" value="Radical SAM enzymes"/>
    <property type="match status" value="1"/>
</dbReference>
<comment type="caution">
    <text evidence="8">Lacks conserved residue(s) required for the propagation of feature annotation.</text>
</comment>
<sequence>MQDTLRITEIFYSLQGETRTAGLPTVFVRLTGCPLRCQYCDTAYAFSGGEIMSLDAIFEQVAGYKPRYICVTGGEPLAQPNCIALLKRLCDAGYEVSLETSGALDVSAVDPRVSKVLDLKTPGSVEVARNRYENIELLTPNDQVKFVICSREDYDWAVSKLIQYRLAERVSEVLMSPSHHELDARSLAEWIIADNLPVRLQMQLHKILWNDEPGH</sequence>
<dbReference type="UniPathway" id="UPA00391"/>
<dbReference type="RefSeq" id="WP_090385298.1">
    <property type="nucleotide sequence ID" value="NZ_CP156749.1"/>
</dbReference>
<dbReference type="HAMAP" id="MF_00917">
    <property type="entry name" value="QueE"/>
    <property type="match status" value="1"/>
</dbReference>
<dbReference type="AlphaFoldDB" id="A0A1H5EME0"/>
<dbReference type="CDD" id="cd01335">
    <property type="entry name" value="Radical_SAM"/>
    <property type="match status" value="1"/>
</dbReference>
<dbReference type="EC" id="4.3.99.3" evidence="8"/>
<dbReference type="GO" id="GO:0016840">
    <property type="term" value="F:carbon-nitrogen lyase activity"/>
    <property type="evidence" value="ECO:0007669"/>
    <property type="project" value="UniProtKB-UniRule"/>
</dbReference>
<comment type="similarity">
    <text evidence="8">Belongs to the radical SAM superfamily. 7-carboxy-7-deazaguanine synthase family.</text>
</comment>
<evidence type="ECO:0000256" key="5">
    <source>
        <dbReference type="ARBA" id="ARBA00023004"/>
    </source>
</evidence>
<dbReference type="InterPro" id="IPR058240">
    <property type="entry name" value="rSAM_sf"/>
</dbReference>
<dbReference type="STRING" id="53406.SAMN05421553_3647"/>
<dbReference type="GO" id="GO:0008616">
    <property type="term" value="P:tRNA queuosine(34) biosynthetic process"/>
    <property type="evidence" value="ECO:0007669"/>
    <property type="project" value="UniProtKB-UniRule"/>
</dbReference>
<dbReference type="Pfam" id="PF04055">
    <property type="entry name" value="Radical_SAM"/>
    <property type="match status" value="1"/>
</dbReference>